<feature type="domain" description="Amidohydrolase-related" evidence="13">
    <location>
        <begin position="60"/>
        <end position="389"/>
    </location>
</feature>
<dbReference type="Proteomes" id="UP000190188">
    <property type="component" value="Unassembled WGS sequence"/>
</dbReference>
<protein>
    <recommendedName>
        <fullName evidence="3">N-acetylglucosamine-6-phosphate deacetylase</fullName>
        <ecNumber evidence="2">3.5.1.25</ecNumber>
    </recommendedName>
</protein>
<feature type="active site" description="Proton donor/acceptor" evidence="10">
    <location>
        <position position="284"/>
    </location>
</feature>
<feature type="binding site" evidence="12">
    <location>
        <position position="226"/>
    </location>
    <ligand>
        <name>Zn(2+)</name>
        <dbReference type="ChEBI" id="CHEBI:29105"/>
    </ligand>
</feature>
<sequence length="393" mass="42122">MSMSSFFITNAKVVTLQGVIEQGCVRIENGTIVFVGTQAEAPAADLATWQQDAVDAKGGWVIPGFIDVHVHGGYGADFMDSSKEVLDTITKFHLSQGTTTIHATTMTQSHDAIERVLAEVYEYMNQPMPYAQVHGVHMEGPFINPKYKGAQNPAYMIEARVDWLDAWNTKYPGVIKQISLAPERNGAIPAIEWARANGINVAAAHTDATYDEIETAVEAGLNQAVHTYNAMTPLTHRAPGTVGAVLSDDRIIAELIADGIHVHPAAMKVLVKCKNNNNLVVITDAMSAAGLGDGEYDLGGLPVIAKNGEARLKDGGSLAGSLLTMIQAFKNMVNMVGCSVPEAVLLTSYNAAKQLRIEDRTGSIGVGKQADILLLDADLNLQSIWVKGNQAKN</sequence>
<evidence type="ECO:0000256" key="6">
    <source>
        <dbReference type="ARBA" id="ARBA00023277"/>
    </source>
</evidence>
<keyword evidence="5 9" id="KW-0378">Hydrolase</keyword>
<organism evidence="14 15">
    <name type="scientific">Paenibacillus selenitireducens</name>
    <dbReference type="NCBI Taxonomy" id="1324314"/>
    <lineage>
        <taxon>Bacteria</taxon>
        <taxon>Bacillati</taxon>
        <taxon>Bacillota</taxon>
        <taxon>Bacilli</taxon>
        <taxon>Bacillales</taxon>
        <taxon>Paenibacillaceae</taxon>
        <taxon>Paenibacillus</taxon>
    </lineage>
</organism>
<evidence type="ECO:0000256" key="4">
    <source>
        <dbReference type="ARBA" id="ARBA00022723"/>
    </source>
</evidence>
<dbReference type="InterPro" id="IPR006680">
    <property type="entry name" value="Amidohydro-rel"/>
</dbReference>
<dbReference type="EMBL" id="MSZX01000002">
    <property type="protein sequence ID" value="OPA80210.1"/>
    <property type="molecule type" value="Genomic_DNA"/>
</dbReference>
<evidence type="ECO:0000259" key="13">
    <source>
        <dbReference type="Pfam" id="PF01979"/>
    </source>
</evidence>
<feature type="binding site" evidence="11">
    <location>
        <position position="237"/>
    </location>
    <ligand>
        <name>substrate</name>
    </ligand>
</feature>
<feature type="binding site" evidence="11">
    <location>
        <begin position="318"/>
        <end position="320"/>
    </location>
    <ligand>
        <name>substrate</name>
    </ligand>
</feature>
<feature type="binding site" evidence="11">
    <location>
        <position position="150"/>
    </location>
    <ligand>
        <name>substrate</name>
    </ligand>
</feature>
<keyword evidence="15" id="KW-1185">Reference proteome</keyword>
<accession>A0A1T2XK23</accession>
<feature type="binding site" evidence="11">
    <location>
        <position position="261"/>
    </location>
    <ligand>
        <name>substrate</name>
    </ligand>
</feature>
<dbReference type="STRING" id="1324314.BVG16_05560"/>
<dbReference type="OrthoDB" id="9776488at2"/>
<dbReference type="EC" id="3.5.1.25" evidence="2"/>
<dbReference type="GO" id="GO:0006046">
    <property type="term" value="P:N-acetylglucosamine catabolic process"/>
    <property type="evidence" value="ECO:0007669"/>
    <property type="project" value="TreeGrafter"/>
</dbReference>
<name>A0A1T2XK23_9BACL</name>
<evidence type="ECO:0000256" key="12">
    <source>
        <dbReference type="PIRSR" id="PIRSR038994-3"/>
    </source>
</evidence>
<dbReference type="PANTHER" id="PTHR11113:SF14">
    <property type="entry name" value="N-ACETYLGLUCOSAMINE-6-PHOSPHATE DEACETYLASE"/>
    <property type="match status" value="1"/>
</dbReference>
<gene>
    <name evidence="14" type="ORF">BVG16_05560</name>
</gene>
<dbReference type="PANTHER" id="PTHR11113">
    <property type="entry name" value="N-ACETYLGLUCOSAMINE-6-PHOSPHATE DEACETYLASE"/>
    <property type="match status" value="1"/>
</dbReference>
<evidence type="ECO:0000256" key="2">
    <source>
        <dbReference type="ARBA" id="ARBA00011899"/>
    </source>
</evidence>
<comment type="similarity">
    <text evidence="1 9">Belongs to the metallo-dependent hydrolases superfamily. NagA family.</text>
</comment>
<comment type="cofactor">
    <cofactor evidence="12">
        <name>a divalent metal cation</name>
        <dbReference type="ChEBI" id="CHEBI:60240"/>
    </cofactor>
    <text evidence="12">Binds 1 divalent metal cation per subunit.</text>
</comment>
<evidence type="ECO:0000313" key="15">
    <source>
        <dbReference type="Proteomes" id="UP000190188"/>
    </source>
</evidence>
<evidence type="ECO:0000256" key="8">
    <source>
        <dbReference type="ARBA" id="ARBA00060590"/>
    </source>
</evidence>
<dbReference type="GO" id="GO:0008448">
    <property type="term" value="F:N-acetylglucosamine-6-phosphate deacetylase activity"/>
    <property type="evidence" value="ECO:0007669"/>
    <property type="project" value="UniProtKB-EC"/>
</dbReference>
<dbReference type="FunFam" id="3.20.20.140:FF:000004">
    <property type="entry name" value="N-acetylglucosamine-6-phosphate deacetylase"/>
    <property type="match status" value="1"/>
</dbReference>
<dbReference type="Pfam" id="PF01979">
    <property type="entry name" value="Amidohydro_1"/>
    <property type="match status" value="1"/>
</dbReference>
<dbReference type="InterPro" id="IPR011059">
    <property type="entry name" value="Metal-dep_hydrolase_composite"/>
</dbReference>
<comment type="caution">
    <text evidence="14">The sequence shown here is derived from an EMBL/GenBank/DDBJ whole genome shotgun (WGS) entry which is preliminary data.</text>
</comment>
<comment type="pathway">
    <text evidence="8">Amino-sugar metabolism; N-acetylneuraminate degradation; D-fructose 6-phosphate from N-acetylneuraminate: step 4/5.</text>
</comment>
<evidence type="ECO:0000256" key="11">
    <source>
        <dbReference type="PIRSR" id="PIRSR038994-2"/>
    </source>
</evidence>
<dbReference type="AlphaFoldDB" id="A0A1T2XK23"/>
<keyword evidence="4 12" id="KW-0479">Metal-binding</keyword>
<evidence type="ECO:0000256" key="3">
    <source>
        <dbReference type="ARBA" id="ARBA00018029"/>
    </source>
</evidence>
<evidence type="ECO:0000256" key="5">
    <source>
        <dbReference type="ARBA" id="ARBA00022801"/>
    </source>
</evidence>
<proteinExistence type="inferred from homology"/>
<evidence type="ECO:0000313" key="14">
    <source>
        <dbReference type="EMBL" id="OPA80210.1"/>
    </source>
</evidence>
<feature type="binding site" evidence="12">
    <location>
        <position position="139"/>
    </location>
    <ligand>
        <name>Zn(2+)</name>
        <dbReference type="ChEBI" id="CHEBI:29105"/>
    </ligand>
</feature>
<reference evidence="14 15" key="1">
    <citation type="submission" date="2017-01" db="EMBL/GenBank/DDBJ databases">
        <title>Genome analysis of Paenibacillus selenitrireducens ES3-24.</title>
        <authorList>
            <person name="Xu D."/>
            <person name="Yao R."/>
            <person name="Zheng S."/>
        </authorList>
    </citation>
    <scope>NUCLEOTIDE SEQUENCE [LARGE SCALE GENOMIC DNA]</scope>
    <source>
        <strain evidence="14 15">ES3-24</strain>
    </source>
</reference>
<dbReference type="InterPro" id="IPR003764">
    <property type="entry name" value="GlcNAc_6-P_deAcase"/>
</dbReference>
<evidence type="ECO:0000256" key="1">
    <source>
        <dbReference type="ARBA" id="ARBA00010716"/>
    </source>
</evidence>
<dbReference type="SUPFAM" id="SSF51338">
    <property type="entry name" value="Composite domain of metallo-dependent hydrolases"/>
    <property type="match status" value="1"/>
</dbReference>
<dbReference type="GO" id="GO:0046872">
    <property type="term" value="F:metal ion binding"/>
    <property type="evidence" value="ECO:0007669"/>
    <property type="project" value="UniProtKB-KW"/>
</dbReference>
<evidence type="ECO:0000256" key="10">
    <source>
        <dbReference type="PIRSR" id="PIRSR038994-1"/>
    </source>
</evidence>
<dbReference type="NCBIfam" id="TIGR00221">
    <property type="entry name" value="nagA"/>
    <property type="match status" value="1"/>
</dbReference>
<dbReference type="PIRSF" id="PIRSF038994">
    <property type="entry name" value="NagA"/>
    <property type="match status" value="1"/>
</dbReference>
<dbReference type="SUPFAM" id="SSF51556">
    <property type="entry name" value="Metallo-dependent hydrolases"/>
    <property type="match status" value="1"/>
</dbReference>
<evidence type="ECO:0000256" key="9">
    <source>
        <dbReference type="PIRNR" id="PIRNR038994"/>
    </source>
</evidence>
<dbReference type="Gene3D" id="3.20.20.140">
    <property type="entry name" value="Metal-dependent hydrolases"/>
    <property type="match status" value="1"/>
</dbReference>
<dbReference type="InterPro" id="IPR032466">
    <property type="entry name" value="Metal_Hydrolase"/>
</dbReference>
<keyword evidence="6 9" id="KW-0119">Carbohydrate metabolism</keyword>
<dbReference type="Gene3D" id="2.30.40.10">
    <property type="entry name" value="Urease, subunit C, domain 1"/>
    <property type="match status" value="1"/>
</dbReference>
<dbReference type="CDD" id="cd00854">
    <property type="entry name" value="NagA"/>
    <property type="match status" value="1"/>
</dbReference>
<comment type="catalytic activity">
    <reaction evidence="7">
        <text>N-acetyl-D-glucosamine 6-phosphate + H2O = D-glucosamine 6-phosphate + acetate</text>
        <dbReference type="Rhea" id="RHEA:22936"/>
        <dbReference type="ChEBI" id="CHEBI:15377"/>
        <dbReference type="ChEBI" id="CHEBI:30089"/>
        <dbReference type="ChEBI" id="CHEBI:57513"/>
        <dbReference type="ChEBI" id="CHEBI:58725"/>
        <dbReference type="EC" id="3.5.1.25"/>
    </reaction>
</comment>
<feature type="binding site" evidence="12">
    <location>
        <position position="205"/>
    </location>
    <ligand>
        <name>Zn(2+)</name>
        <dbReference type="ChEBI" id="CHEBI:29105"/>
    </ligand>
</feature>
<evidence type="ECO:0000256" key="7">
    <source>
        <dbReference type="ARBA" id="ARBA00047647"/>
    </source>
</evidence>
<feature type="binding site" evidence="11">
    <location>
        <begin position="229"/>
        <end position="230"/>
    </location>
    <ligand>
        <name>substrate</name>
    </ligand>
</feature>